<dbReference type="PANTHER" id="PTHR47506:SF1">
    <property type="entry name" value="HTH-TYPE TRANSCRIPTIONAL REGULATOR YJDC"/>
    <property type="match status" value="1"/>
</dbReference>
<evidence type="ECO:0000256" key="1">
    <source>
        <dbReference type="ARBA" id="ARBA00023015"/>
    </source>
</evidence>
<feature type="domain" description="HTH tetR-type" evidence="5">
    <location>
        <begin position="1"/>
        <end position="61"/>
    </location>
</feature>
<evidence type="ECO:0000313" key="7">
    <source>
        <dbReference type="Proteomes" id="UP001500449"/>
    </source>
</evidence>
<name>A0ABN2MWF6_9PSEU</name>
<dbReference type="SUPFAM" id="SSF46689">
    <property type="entry name" value="Homeodomain-like"/>
    <property type="match status" value="1"/>
</dbReference>
<organism evidence="6 7">
    <name type="scientific">Pseudonocardia ailaonensis</name>
    <dbReference type="NCBI Taxonomy" id="367279"/>
    <lineage>
        <taxon>Bacteria</taxon>
        <taxon>Bacillati</taxon>
        <taxon>Actinomycetota</taxon>
        <taxon>Actinomycetes</taxon>
        <taxon>Pseudonocardiales</taxon>
        <taxon>Pseudonocardiaceae</taxon>
        <taxon>Pseudonocardia</taxon>
    </lineage>
</organism>
<keyword evidence="2 4" id="KW-0238">DNA-binding</keyword>
<evidence type="ECO:0000256" key="3">
    <source>
        <dbReference type="ARBA" id="ARBA00023163"/>
    </source>
</evidence>
<reference evidence="6 7" key="1">
    <citation type="journal article" date="2019" name="Int. J. Syst. Evol. Microbiol.">
        <title>The Global Catalogue of Microorganisms (GCM) 10K type strain sequencing project: providing services to taxonomists for standard genome sequencing and annotation.</title>
        <authorList>
            <consortium name="The Broad Institute Genomics Platform"/>
            <consortium name="The Broad Institute Genome Sequencing Center for Infectious Disease"/>
            <person name="Wu L."/>
            <person name="Ma J."/>
        </authorList>
    </citation>
    <scope>NUCLEOTIDE SEQUENCE [LARGE SCALE GENOMIC DNA]</scope>
    <source>
        <strain evidence="6 7">JCM 16009</strain>
    </source>
</reference>
<evidence type="ECO:0000256" key="2">
    <source>
        <dbReference type="ARBA" id="ARBA00023125"/>
    </source>
</evidence>
<dbReference type="InterPro" id="IPR009057">
    <property type="entry name" value="Homeodomain-like_sf"/>
</dbReference>
<feature type="DNA-binding region" description="H-T-H motif" evidence="4">
    <location>
        <begin position="24"/>
        <end position="43"/>
    </location>
</feature>
<evidence type="ECO:0000313" key="6">
    <source>
        <dbReference type="EMBL" id="GAA1841341.1"/>
    </source>
</evidence>
<dbReference type="Proteomes" id="UP001500449">
    <property type="component" value="Unassembled WGS sequence"/>
</dbReference>
<comment type="caution">
    <text evidence="6">The sequence shown here is derived from an EMBL/GenBank/DDBJ whole genome shotgun (WGS) entry which is preliminary data.</text>
</comment>
<sequence length="186" mass="19592">MDRRAALLDAGLQLWADTGWAAVTVPALCAASGLSADDVTAEFDSAEDLLCEVFDDGTEERAAEVLTAMEAAGTNRFAQIRAALEAVATCLDRDPRHAVVLVEAVGCPALRARRRAANRGFAAVIGAETLRLHNPPSPEEVSAAAQFCLGGLAELVLAWQDAGSPVDRELLVEHGAKLFEASLLAR</sequence>
<dbReference type="InterPro" id="IPR001647">
    <property type="entry name" value="HTH_TetR"/>
</dbReference>
<keyword evidence="1" id="KW-0805">Transcription regulation</keyword>
<proteinExistence type="predicted"/>
<accession>A0ABN2MWF6</accession>
<dbReference type="Gene3D" id="1.10.357.10">
    <property type="entry name" value="Tetracycline Repressor, domain 2"/>
    <property type="match status" value="1"/>
</dbReference>
<dbReference type="PROSITE" id="PS50977">
    <property type="entry name" value="HTH_TETR_2"/>
    <property type="match status" value="1"/>
</dbReference>
<dbReference type="RefSeq" id="WP_344414962.1">
    <property type="nucleotide sequence ID" value="NZ_BAAAQK010000005.1"/>
</dbReference>
<evidence type="ECO:0000256" key="4">
    <source>
        <dbReference type="PROSITE-ProRule" id="PRU00335"/>
    </source>
</evidence>
<dbReference type="PANTHER" id="PTHR47506">
    <property type="entry name" value="TRANSCRIPTIONAL REGULATORY PROTEIN"/>
    <property type="match status" value="1"/>
</dbReference>
<dbReference type="EMBL" id="BAAAQK010000005">
    <property type="protein sequence ID" value="GAA1841341.1"/>
    <property type="molecule type" value="Genomic_DNA"/>
</dbReference>
<keyword evidence="7" id="KW-1185">Reference proteome</keyword>
<keyword evidence="3" id="KW-0804">Transcription</keyword>
<evidence type="ECO:0000259" key="5">
    <source>
        <dbReference type="PROSITE" id="PS50977"/>
    </source>
</evidence>
<dbReference type="Pfam" id="PF00440">
    <property type="entry name" value="TetR_N"/>
    <property type="match status" value="1"/>
</dbReference>
<protein>
    <submittedName>
        <fullName evidence="6">Helix-turn-helix domain-containing protein</fullName>
    </submittedName>
</protein>
<gene>
    <name evidence="6" type="ORF">GCM10009836_20860</name>
</gene>